<gene>
    <name evidence="1" type="ORF">CHARACLAT_012721</name>
</gene>
<name>A0ABU7E018_9TELE</name>
<sequence length="111" mass="12439">MFICEVKPKSFPLSPLGPAFPVYSQNKPSITPFGQPMAVPGMSNNPFMVSMHCLMFSPVFLRLFKVFSKPISLYKFRPTRNISSAAVLFPCWCVESNLGCSFFSGRTTSWV</sequence>
<reference evidence="1 2" key="1">
    <citation type="submission" date="2021-06" db="EMBL/GenBank/DDBJ databases">
        <authorList>
            <person name="Palmer J.M."/>
        </authorList>
    </citation>
    <scope>NUCLEOTIDE SEQUENCE [LARGE SCALE GENOMIC DNA]</scope>
    <source>
        <strain evidence="1 2">CL_MEX2019</strain>
        <tissue evidence="1">Muscle</tissue>
    </source>
</reference>
<accession>A0ABU7E018</accession>
<dbReference type="Proteomes" id="UP001352852">
    <property type="component" value="Unassembled WGS sequence"/>
</dbReference>
<keyword evidence="2" id="KW-1185">Reference proteome</keyword>
<evidence type="ECO:0000313" key="1">
    <source>
        <dbReference type="EMBL" id="MED6280626.1"/>
    </source>
</evidence>
<dbReference type="EMBL" id="JAHUTJ010041873">
    <property type="protein sequence ID" value="MED6280626.1"/>
    <property type="molecule type" value="Genomic_DNA"/>
</dbReference>
<organism evidence="1 2">
    <name type="scientific">Characodon lateralis</name>
    <dbReference type="NCBI Taxonomy" id="208331"/>
    <lineage>
        <taxon>Eukaryota</taxon>
        <taxon>Metazoa</taxon>
        <taxon>Chordata</taxon>
        <taxon>Craniata</taxon>
        <taxon>Vertebrata</taxon>
        <taxon>Euteleostomi</taxon>
        <taxon>Actinopterygii</taxon>
        <taxon>Neopterygii</taxon>
        <taxon>Teleostei</taxon>
        <taxon>Neoteleostei</taxon>
        <taxon>Acanthomorphata</taxon>
        <taxon>Ovalentaria</taxon>
        <taxon>Atherinomorphae</taxon>
        <taxon>Cyprinodontiformes</taxon>
        <taxon>Goodeidae</taxon>
        <taxon>Characodon</taxon>
    </lineage>
</organism>
<feature type="non-terminal residue" evidence="1">
    <location>
        <position position="111"/>
    </location>
</feature>
<evidence type="ECO:0000313" key="2">
    <source>
        <dbReference type="Proteomes" id="UP001352852"/>
    </source>
</evidence>
<comment type="caution">
    <text evidence="1">The sequence shown here is derived from an EMBL/GenBank/DDBJ whole genome shotgun (WGS) entry which is preliminary data.</text>
</comment>
<protein>
    <submittedName>
        <fullName evidence="1">Uncharacterized protein</fullName>
    </submittedName>
</protein>
<proteinExistence type="predicted"/>